<dbReference type="InterPro" id="IPR000608">
    <property type="entry name" value="UBC"/>
</dbReference>
<dbReference type="Gene3D" id="3.40.50.410">
    <property type="entry name" value="von Willebrand factor, type A domain"/>
    <property type="match status" value="1"/>
</dbReference>
<dbReference type="Gene3D" id="3.10.110.10">
    <property type="entry name" value="Ubiquitin Conjugating Enzyme"/>
    <property type="match status" value="1"/>
</dbReference>
<feature type="domain" description="UBC core" evidence="2">
    <location>
        <begin position="714"/>
        <end position="866"/>
    </location>
</feature>
<dbReference type="Proteomes" id="UP001470230">
    <property type="component" value="Unassembled WGS sequence"/>
</dbReference>
<proteinExistence type="predicted"/>
<evidence type="ECO:0000259" key="2">
    <source>
        <dbReference type="PROSITE" id="PS50127"/>
    </source>
</evidence>
<protein>
    <recommendedName>
        <fullName evidence="2">UBC core domain-containing protein</fullName>
    </recommendedName>
</protein>
<accession>A0ABR2H9Q5</accession>
<keyword evidence="1" id="KW-0472">Membrane</keyword>
<dbReference type="CDD" id="cd00198">
    <property type="entry name" value="vWFA"/>
    <property type="match status" value="1"/>
</dbReference>
<keyword evidence="1" id="KW-0812">Transmembrane</keyword>
<dbReference type="InterPro" id="IPR002035">
    <property type="entry name" value="VWF_A"/>
</dbReference>
<keyword evidence="1" id="KW-1133">Transmembrane helix</keyword>
<reference evidence="3 4" key="1">
    <citation type="submission" date="2024-04" db="EMBL/GenBank/DDBJ databases">
        <title>Tritrichomonas musculus Genome.</title>
        <authorList>
            <person name="Alves-Ferreira E."/>
            <person name="Grigg M."/>
            <person name="Lorenzi H."/>
            <person name="Galac M."/>
        </authorList>
    </citation>
    <scope>NUCLEOTIDE SEQUENCE [LARGE SCALE GENOMIC DNA]</scope>
    <source>
        <strain evidence="3 4">EAF2021</strain>
    </source>
</reference>
<comment type="caution">
    <text evidence="3">The sequence shown here is derived from an EMBL/GenBank/DDBJ whole genome shotgun (WGS) entry which is preliminary data.</text>
</comment>
<dbReference type="EMBL" id="JAPFFF010000037">
    <property type="protein sequence ID" value="KAK8842929.1"/>
    <property type="molecule type" value="Genomic_DNA"/>
</dbReference>
<dbReference type="Pfam" id="PF00092">
    <property type="entry name" value="VWA"/>
    <property type="match status" value="1"/>
</dbReference>
<dbReference type="PANTHER" id="PTHR24067">
    <property type="entry name" value="UBIQUITIN-CONJUGATING ENZYME E2"/>
    <property type="match status" value="1"/>
</dbReference>
<evidence type="ECO:0000313" key="4">
    <source>
        <dbReference type="Proteomes" id="UP001470230"/>
    </source>
</evidence>
<dbReference type="PROSITE" id="PS50127">
    <property type="entry name" value="UBC_2"/>
    <property type="match status" value="1"/>
</dbReference>
<dbReference type="SUPFAM" id="SSF53300">
    <property type="entry name" value="vWA-like"/>
    <property type="match status" value="1"/>
</dbReference>
<dbReference type="InterPro" id="IPR050113">
    <property type="entry name" value="Ub_conjugating_enzyme"/>
</dbReference>
<keyword evidence="4" id="KW-1185">Reference proteome</keyword>
<evidence type="ECO:0000256" key="1">
    <source>
        <dbReference type="SAM" id="Phobius"/>
    </source>
</evidence>
<dbReference type="SUPFAM" id="SSF54495">
    <property type="entry name" value="UBC-like"/>
    <property type="match status" value="1"/>
</dbReference>
<dbReference type="Pfam" id="PF00179">
    <property type="entry name" value="UQ_con"/>
    <property type="match status" value="1"/>
</dbReference>
<gene>
    <name evidence="3" type="ORF">M9Y10_025795</name>
</gene>
<dbReference type="InterPro" id="IPR036465">
    <property type="entry name" value="vWFA_dom_sf"/>
</dbReference>
<dbReference type="InterPro" id="IPR016135">
    <property type="entry name" value="UBQ-conjugating_enzyme/RWD"/>
</dbReference>
<dbReference type="SMART" id="SM00212">
    <property type="entry name" value="UBCc"/>
    <property type="match status" value="1"/>
</dbReference>
<name>A0ABR2H9Q5_9EUKA</name>
<feature type="transmembrane region" description="Helical" evidence="1">
    <location>
        <begin position="158"/>
        <end position="177"/>
    </location>
</feature>
<dbReference type="CDD" id="cd00195">
    <property type="entry name" value="UBCc_UEV"/>
    <property type="match status" value="1"/>
</dbReference>
<sequence length="881" mass="102158">MTNLIKLKYALVNKNHQLYMFIFMNTTVRDVLKIISNEEEKNYNFLFYEGSQIDPDEMIYDYWEIDPDYIFLASDTINLPTKSSQLIAPLVSGIILPKRGLYAYEDKKFTFFFTGCDKSMLFKGIEVELNTGMNPDECKEKLFKYIENKIDIKNKQMILYLVGGIPFLSGTLGYLYMDEKLNVKNYIYGVIIKETSINFSSNIYERHIIFNNTNIKLILSSLCESTEKGLIDMICLLIYLCNSKSENSKLFLLTSSFVINFPPFVASLNNAVEHNNPNKRDIVTIFATLHTFFKGTLPFNCDDECVFEYGLKICNLIANINDKPTKLPNSTMKLDKDKENQIFLKSNSDDDFLLYDFNPSLNDIENSYDFYDTFAPIDPLSNQLKSDISIVKGRDHQYIIINNHRIDNKVDVYDPVTDNNEFFYIDFWAKLQKITDEEDMIDLFNPDVVKQIIMFDIDESVNMDDESVIILQHCLLFVVNKLFSYDEPSFYGAVSYNSDIQIKCPFTFSVEEFEGKSLKDFQLKSKAKLWDSISFCCEEIFKFRKNILGEEIYKNAVSRIIVISSGEDLKSSIKIENLIKELIKNKIVVDCIILNSSSEDQFKNICTVCHLTGGLALHPKNLSEILSIFENSSFINFKEREINFEPLIQGDRETIPILIKPSQITKLFIEKINKNQEFDAEIRYKGFKLLSSNPPLITPECYLSKNKEKTNFNSRIKRILSELQLAKESNDSNSLSFNPDIKIFPFKSLIDNWKVFFLGPEGTSYSGKWFYLHVFFPDEYPLIPPIIRFISVPCHFNVSSDGRLCLDILDKKYNPDMHVVSILVEIVELLLLPNMDTIYNLELYMIKKDNHDYEKMIVESTSKVGKSDYRDFIDASFVETI</sequence>
<organism evidence="3 4">
    <name type="scientific">Tritrichomonas musculus</name>
    <dbReference type="NCBI Taxonomy" id="1915356"/>
    <lineage>
        <taxon>Eukaryota</taxon>
        <taxon>Metamonada</taxon>
        <taxon>Parabasalia</taxon>
        <taxon>Tritrichomonadida</taxon>
        <taxon>Tritrichomonadidae</taxon>
        <taxon>Tritrichomonas</taxon>
    </lineage>
</organism>
<evidence type="ECO:0000313" key="3">
    <source>
        <dbReference type="EMBL" id="KAK8842929.1"/>
    </source>
</evidence>